<organism evidence="12 13">
    <name type="scientific">Desulfitobacterium metallireducens DSM 15288</name>
    <dbReference type="NCBI Taxonomy" id="871968"/>
    <lineage>
        <taxon>Bacteria</taxon>
        <taxon>Bacillati</taxon>
        <taxon>Bacillota</taxon>
        <taxon>Clostridia</taxon>
        <taxon>Eubacteriales</taxon>
        <taxon>Desulfitobacteriaceae</taxon>
        <taxon>Desulfitobacterium</taxon>
    </lineage>
</organism>
<proteinExistence type="inferred from homology"/>
<dbReference type="FunFam" id="3.40.50.300:FF:000870">
    <property type="entry name" value="MutS protein homolog 4"/>
    <property type="match status" value="1"/>
</dbReference>
<dbReference type="PROSITE" id="PS00486">
    <property type="entry name" value="DNA_MISMATCH_REPAIR_2"/>
    <property type="match status" value="1"/>
</dbReference>
<dbReference type="InterPro" id="IPR005748">
    <property type="entry name" value="DNA_mismatch_repair_MutS"/>
</dbReference>
<dbReference type="GO" id="GO:0005524">
    <property type="term" value="F:ATP binding"/>
    <property type="evidence" value="ECO:0007669"/>
    <property type="project" value="UniProtKB-UniRule"/>
</dbReference>
<name>W0ECZ7_9FIRM</name>
<dbReference type="Gene3D" id="3.40.50.300">
    <property type="entry name" value="P-loop containing nucleotide triphosphate hydrolases"/>
    <property type="match status" value="1"/>
</dbReference>
<feature type="domain" description="DNA mismatch repair proteins mutS family" evidence="11">
    <location>
        <begin position="676"/>
        <end position="692"/>
    </location>
</feature>
<dbReference type="InterPro" id="IPR007695">
    <property type="entry name" value="DNA_mismatch_repair_MutS-lik_N"/>
</dbReference>
<sequence>MTTPMMVQYKSIKAQVPDAILFFRLGDFYEMFGEDALTAAPILEIALTGRETGGGERTPMCGVPYHAVENYLNKLVSTGYKVAICEQVEDPQTAKGIVRREIIRIISPGTVTESIAERMNNYLASIFHETNWGLAFLDVSTGEFTIFENASLDIVLTELSRINPSELVLPPELVRLKHWRGYFITTRDRKSFTQTDIIEEQFKKQHALFEESPAAAKAANALWNYLEETLPGSELTHILEIQTYHPDQWMILDQWTRRNLELTEPLRGQGKKGTLLSVLDFTKTAFGGRLLRRWIEQPLLSKQEIEHRLNIISDLTEDSFLRGDLAQFLTGIYDLERLMGKVSFGTAHARDLLALKQTLSTLPKIRSSLFASHSESLKNYLAHLTGLDELGEELENALNIEAPLSLKEGNLLKDGYSPEIDQLRGTSSGGKDWVAQLEAQEKERTGIRSLKVGYNKVFGYYIEVTHANAQLVPPEYIRKQTLANAERFITPELKEYEQKILGAEDKLIQLEYQLFLEIRETVRRHIPQIMDAAHALAEIDVFVSLAEVAIRHHYVRPEITQGGKIQILEGRHPVVENMLENGTFVPNDTLLSRSKHLALITGPNMAGKSTYMRQVALIVLMAQIGSYIPAEKASISIVDHIFTRVGASDDLASGQSTFMVEMREVAYILHHVTEHSLVILDEVGRGTATFDGLSIAWAVTEYLADQKVKPKTLFATHYHELTSLEESLPGIFNLHVGVREHGEDIIFLHKIISGRADRSYGIQVAKLAGLPAPLLQRARIILEELEASSTLKEKSFRPEAATQLALFEAPALHPLLREIVEINVDDLSPRQAQEYLYDLRERIKALETL</sequence>
<dbReference type="Gene3D" id="6.10.140.430">
    <property type="match status" value="1"/>
</dbReference>
<evidence type="ECO:0000313" key="12">
    <source>
        <dbReference type="EMBL" id="AHF06951.1"/>
    </source>
</evidence>
<evidence type="ECO:0000313" key="13">
    <source>
        <dbReference type="Proteomes" id="UP000010847"/>
    </source>
</evidence>
<dbReference type="FunFam" id="3.40.1170.10:FF:000001">
    <property type="entry name" value="DNA mismatch repair protein MutS"/>
    <property type="match status" value="1"/>
</dbReference>
<dbReference type="SMART" id="SM00533">
    <property type="entry name" value="MUTSd"/>
    <property type="match status" value="1"/>
</dbReference>
<dbReference type="SMART" id="SM00534">
    <property type="entry name" value="MUTSac"/>
    <property type="match status" value="1"/>
</dbReference>
<protein>
    <recommendedName>
        <fullName evidence="2 9">DNA mismatch repair protein MutS</fullName>
    </recommendedName>
</protein>
<keyword evidence="7 9" id="KW-0234">DNA repair</keyword>
<keyword evidence="6 9" id="KW-0238">DNA-binding</keyword>
<dbReference type="InterPro" id="IPR007696">
    <property type="entry name" value="DNA_mismatch_repair_MutS_core"/>
</dbReference>
<dbReference type="GO" id="GO:0030983">
    <property type="term" value="F:mismatched DNA binding"/>
    <property type="evidence" value="ECO:0007669"/>
    <property type="project" value="InterPro"/>
</dbReference>
<gene>
    <name evidence="9" type="primary">mutS</name>
    <name evidence="12" type="ORF">DESME_07605</name>
</gene>
<dbReference type="FunFam" id="1.10.1420.10:FF:000001">
    <property type="entry name" value="DNA mismatch repair protein MutS"/>
    <property type="match status" value="1"/>
</dbReference>
<dbReference type="NCBIfam" id="NF003810">
    <property type="entry name" value="PRK05399.1"/>
    <property type="match status" value="1"/>
</dbReference>
<dbReference type="SUPFAM" id="SSF53150">
    <property type="entry name" value="DNA repair protein MutS, domain II"/>
    <property type="match status" value="1"/>
</dbReference>
<keyword evidence="4 9" id="KW-0227">DNA damage</keyword>
<dbReference type="InterPro" id="IPR027417">
    <property type="entry name" value="P-loop_NTPase"/>
</dbReference>
<dbReference type="eggNOG" id="COG0249">
    <property type="taxonomic scope" value="Bacteria"/>
</dbReference>
<comment type="similarity">
    <text evidence="1 9 10">Belongs to the DNA mismatch repair MutS family.</text>
</comment>
<dbReference type="Gene3D" id="3.30.420.110">
    <property type="entry name" value="MutS, connector domain"/>
    <property type="match status" value="1"/>
</dbReference>
<dbReference type="GO" id="GO:0005829">
    <property type="term" value="C:cytosol"/>
    <property type="evidence" value="ECO:0007669"/>
    <property type="project" value="TreeGrafter"/>
</dbReference>
<dbReference type="RefSeq" id="WP_006715363.1">
    <property type="nucleotide sequence ID" value="NZ_CP007032.1"/>
</dbReference>
<dbReference type="InterPro" id="IPR000432">
    <property type="entry name" value="DNA_mismatch_repair_MutS_C"/>
</dbReference>
<dbReference type="InterPro" id="IPR007860">
    <property type="entry name" value="DNA_mmatch_repair_MutS_con_dom"/>
</dbReference>
<evidence type="ECO:0000256" key="3">
    <source>
        <dbReference type="ARBA" id="ARBA00022741"/>
    </source>
</evidence>
<dbReference type="SUPFAM" id="SSF52540">
    <property type="entry name" value="P-loop containing nucleoside triphosphate hydrolases"/>
    <property type="match status" value="1"/>
</dbReference>
<dbReference type="PIRSF" id="PIRSF037677">
    <property type="entry name" value="DNA_mis_repair_Msh6"/>
    <property type="match status" value="1"/>
</dbReference>
<dbReference type="STRING" id="871968.DESME_07605"/>
<dbReference type="SUPFAM" id="SSF48334">
    <property type="entry name" value="DNA repair protein MutS, domain III"/>
    <property type="match status" value="1"/>
</dbReference>
<evidence type="ECO:0000259" key="11">
    <source>
        <dbReference type="PROSITE" id="PS00486"/>
    </source>
</evidence>
<evidence type="ECO:0000256" key="6">
    <source>
        <dbReference type="ARBA" id="ARBA00023125"/>
    </source>
</evidence>
<dbReference type="NCBIfam" id="TIGR01070">
    <property type="entry name" value="mutS1"/>
    <property type="match status" value="1"/>
</dbReference>
<dbReference type="CDD" id="cd03284">
    <property type="entry name" value="ABC_MutS1"/>
    <property type="match status" value="1"/>
</dbReference>
<keyword evidence="13" id="KW-1185">Reference proteome</keyword>
<dbReference type="KEGG" id="dmt:DESME_07605"/>
<evidence type="ECO:0000256" key="9">
    <source>
        <dbReference type="HAMAP-Rule" id="MF_00096"/>
    </source>
</evidence>
<dbReference type="EMBL" id="CP007032">
    <property type="protein sequence ID" value="AHF06951.1"/>
    <property type="molecule type" value="Genomic_DNA"/>
</dbReference>
<keyword evidence="5 9" id="KW-0067">ATP-binding</keyword>
<evidence type="ECO:0000256" key="7">
    <source>
        <dbReference type="ARBA" id="ARBA00023204"/>
    </source>
</evidence>
<dbReference type="PANTHER" id="PTHR11361">
    <property type="entry name" value="DNA MISMATCH REPAIR PROTEIN MUTS FAMILY MEMBER"/>
    <property type="match status" value="1"/>
</dbReference>
<dbReference type="GO" id="GO:0003684">
    <property type="term" value="F:damaged DNA binding"/>
    <property type="evidence" value="ECO:0007669"/>
    <property type="project" value="UniProtKB-UniRule"/>
</dbReference>
<accession>W0ECZ7</accession>
<evidence type="ECO:0000256" key="4">
    <source>
        <dbReference type="ARBA" id="ARBA00022763"/>
    </source>
</evidence>
<dbReference type="OrthoDB" id="9802448at2"/>
<dbReference type="InterPro" id="IPR036187">
    <property type="entry name" value="DNA_mismatch_repair_MutS_sf"/>
</dbReference>
<dbReference type="GO" id="GO:0006298">
    <property type="term" value="P:mismatch repair"/>
    <property type="evidence" value="ECO:0007669"/>
    <property type="project" value="UniProtKB-UniRule"/>
</dbReference>
<evidence type="ECO:0000256" key="10">
    <source>
        <dbReference type="RuleBase" id="RU003756"/>
    </source>
</evidence>
<dbReference type="Pfam" id="PF01624">
    <property type="entry name" value="MutS_I"/>
    <property type="match status" value="1"/>
</dbReference>
<dbReference type="Gene3D" id="3.40.1170.10">
    <property type="entry name" value="DNA repair protein MutS, domain I"/>
    <property type="match status" value="1"/>
</dbReference>
<dbReference type="Pfam" id="PF05190">
    <property type="entry name" value="MutS_IV"/>
    <property type="match status" value="1"/>
</dbReference>
<dbReference type="PANTHER" id="PTHR11361:SF34">
    <property type="entry name" value="DNA MISMATCH REPAIR PROTEIN MSH1, MITOCHONDRIAL"/>
    <property type="match status" value="1"/>
</dbReference>
<dbReference type="Pfam" id="PF00488">
    <property type="entry name" value="MutS_V"/>
    <property type="match status" value="1"/>
</dbReference>
<feature type="binding site" evidence="9">
    <location>
        <begin position="602"/>
        <end position="609"/>
    </location>
    <ligand>
        <name>ATP</name>
        <dbReference type="ChEBI" id="CHEBI:30616"/>
    </ligand>
</feature>
<evidence type="ECO:0000256" key="2">
    <source>
        <dbReference type="ARBA" id="ARBA00021982"/>
    </source>
</evidence>
<dbReference type="HAMAP" id="MF_00096">
    <property type="entry name" value="MutS"/>
    <property type="match status" value="1"/>
</dbReference>
<reference evidence="12 13" key="1">
    <citation type="submission" date="2013-12" db="EMBL/GenBank/DDBJ databases">
        <authorList>
            <consortium name="DOE Joint Genome Institute"/>
            <person name="Smidt H."/>
            <person name="Huntemann M."/>
            <person name="Han J."/>
            <person name="Chen A."/>
            <person name="Kyrpides N."/>
            <person name="Mavromatis K."/>
            <person name="Markowitz V."/>
            <person name="Palaniappan K."/>
            <person name="Ivanova N."/>
            <person name="Schaumberg A."/>
            <person name="Pati A."/>
            <person name="Liolios K."/>
            <person name="Nordberg H.P."/>
            <person name="Cantor M.N."/>
            <person name="Hua S.X."/>
            <person name="Woyke T."/>
        </authorList>
    </citation>
    <scope>NUCLEOTIDE SEQUENCE [LARGE SCALE GENOMIC DNA]</scope>
    <source>
        <strain evidence="13">DSM 15288</strain>
    </source>
</reference>
<dbReference type="Gene3D" id="1.10.1420.10">
    <property type="match status" value="2"/>
</dbReference>
<dbReference type="HOGENOM" id="CLU_002472_4_0_9"/>
<dbReference type="GO" id="GO:0140664">
    <property type="term" value="F:ATP-dependent DNA damage sensor activity"/>
    <property type="evidence" value="ECO:0007669"/>
    <property type="project" value="InterPro"/>
</dbReference>
<keyword evidence="3 9" id="KW-0547">Nucleotide-binding</keyword>
<evidence type="ECO:0000256" key="5">
    <source>
        <dbReference type="ARBA" id="ARBA00022840"/>
    </source>
</evidence>
<dbReference type="InterPro" id="IPR017261">
    <property type="entry name" value="DNA_mismatch_repair_MutS/MSH"/>
</dbReference>
<dbReference type="InterPro" id="IPR045076">
    <property type="entry name" value="MutS"/>
</dbReference>
<dbReference type="InterPro" id="IPR036678">
    <property type="entry name" value="MutS_con_dom_sf"/>
</dbReference>
<dbReference type="SUPFAM" id="SSF55271">
    <property type="entry name" value="DNA repair protein MutS, domain I"/>
    <property type="match status" value="1"/>
</dbReference>
<evidence type="ECO:0000256" key="1">
    <source>
        <dbReference type="ARBA" id="ARBA00006271"/>
    </source>
</evidence>
<dbReference type="Proteomes" id="UP000010847">
    <property type="component" value="Chromosome"/>
</dbReference>
<dbReference type="InterPro" id="IPR007861">
    <property type="entry name" value="DNA_mismatch_repair_MutS_clamp"/>
</dbReference>
<dbReference type="Pfam" id="PF05192">
    <property type="entry name" value="MutS_III"/>
    <property type="match status" value="1"/>
</dbReference>
<evidence type="ECO:0000256" key="8">
    <source>
        <dbReference type="ARBA" id="ARBA00024647"/>
    </source>
</evidence>
<dbReference type="AlphaFoldDB" id="W0ECZ7"/>
<comment type="function">
    <text evidence="8 9">This protein is involved in the repair of mismatches in DNA. It is possible that it carries out the mismatch recognition step. This protein has a weak ATPase activity.</text>
</comment>
<dbReference type="Pfam" id="PF05188">
    <property type="entry name" value="MutS_II"/>
    <property type="match status" value="1"/>
</dbReference>
<dbReference type="InterPro" id="IPR016151">
    <property type="entry name" value="DNA_mismatch_repair_MutS_N"/>
</dbReference>